<evidence type="ECO:0000313" key="4">
    <source>
        <dbReference type="Proteomes" id="UP000622797"/>
    </source>
</evidence>
<comment type="subunit">
    <text evidence="1">Component of the NuA4 histone acetyltransferase complex.</text>
</comment>
<proteinExistence type="predicted"/>
<keyword evidence="4" id="KW-1185">Reference proteome</keyword>
<dbReference type="PROSITE" id="PS50013">
    <property type="entry name" value="CHROMO_2"/>
    <property type="match status" value="1"/>
</dbReference>
<feature type="domain" description="Chromo" evidence="2">
    <location>
        <begin position="90"/>
        <end position="140"/>
    </location>
</feature>
<reference evidence="3" key="2">
    <citation type="submission" date="2020-05" db="EMBL/GenBank/DDBJ databases">
        <authorList>
            <person name="Kim H.-S."/>
            <person name="Proctor R.H."/>
            <person name="Brown D.W."/>
        </authorList>
    </citation>
    <scope>NUCLEOTIDE SEQUENCE</scope>
    <source>
        <strain evidence="3">NRRL 20472</strain>
    </source>
</reference>
<evidence type="ECO:0000256" key="1">
    <source>
        <dbReference type="ARBA" id="ARBA00011353"/>
    </source>
</evidence>
<dbReference type="InterPro" id="IPR000953">
    <property type="entry name" value="Chromo/chromo_shadow_dom"/>
</dbReference>
<dbReference type="AlphaFoldDB" id="A0A8H4TVF7"/>
<organism evidence="3 4">
    <name type="scientific">Fusarium sarcochroum</name>
    <dbReference type="NCBI Taxonomy" id="1208366"/>
    <lineage>
        <taxon>Eukaryota</taxon>
        <taxon>Fungi</taxon>
        <taxon>Dikarya</taxon>
        <taxon>Ascomycota</taxon>
        <taxon>Pezizomycotina</taxon>
        <taxon>Sordariomycetes</taxon>
        <taxon>Hypocreomycetidae</taxon>
        <taxon>Hypocreales</taxon>
        <taxon>Nectriaceae</taxon>
        <taxon>Fusarium</taxon>
        <taxon>Fusarium lateritium species complex</taxon>
    </lineage>
</organism>
<gene>
    <name evidence="3" type="ORF">FSARC_7379</name>
</gene>
<name>A0A8H4TVF7_9HYPO</name>
<accession>A0A8H4TVF7</accession>
<dbReference type="EMBL" id="JABEXW010000392">
    <property type="protein sequence ID" value="KAF4964718.1"/>
    <property type="molecule type" value="Genomic_DNA"/>
</dbReference>
<dbReference type="SUPFAM" id="SSF54160">
    <property type="entry name" value="Chromo domain-like"/>
    <property type="match status" value="1"/>
</dbReference>
<comment type="caution">
    <text evidence="3">The sequence shown here is derived from an EMBL/GenBank/DDBJ whole genome shotgun (WGS) entry which is preliminary data.</text>
</comment>
<dbReference type="OrthoDB" id="5235533at2759"/>
<dbReference type="GO" id="GO:0006338">
    <property type="term" value="P:chromatin remodeling"/>
    <property type="evidence" value="ECO:0007669"/>
    <property type="project" value="UniProtKB-ARBA"/>
</dbReference>
<evidence type="ECO:0000313" key="3">
    <source>
        <dbReference type="EMBL" id="KAF4964718.1"/>
    </source>
</evidence>
<reference evidence="3" key="1">
    <citation type="journal article" date="2020" name="BMC Genomics">
        <title>Correction to: Identification and distribution of gene clusters required for synthesis of sphingolipid metabolism inhibitors in diverse species of the filamentous fungus Fusarium.</title>
        <authorList>
            <person name="Kim H.S."/>
            <person name="Lohmar J.M."/>
            <person name="Busman M."/>
            <person name="Brown D.W."/>
            <person name="Naumann T.A."/>
            <person name="Divon H.H."/>
            <person name="Lysoe E."/>
            <person name="Uhlig S."/>
            <person name="Proctor R.H."/>
        </authorList>
    </citation>
    <scope>NUCLEOTIDE SEQUENCE</scope>
    <source>
        <strain evidence="3">NRRL 20472</strain>
    </source>
</reference>
<evidence type="ECO:0000259" key="2">
    <source>
        <dbReference type="PROSITE" id="PS50013"/>
    </source>
</evidence>
<protein>
    <recommendedName>
        <fullName evidence="2">Chromo domain-containing protein</fullName>
    </recommendedName>
</protein>
<dbReference type="InterPro" id="IPR016197">
    <property type="entry name" value="Chromo-like_dom_sf"/>
</dbReference>
<sequence>MINPCIFREAVQNRTVKTAWSPDIVVTDVLLTFQTGSQVFYGVKTINTERSCWVWPDTDGLLWVIDGGDQLRTWQEDRQGPYIPYGRPAYEIEHVIGYYHSETGNTYAGIKWKGYTCPTWEAEAEVDRLLFSDTMAIEGFPSPYLMTGVYAYYAQI</sequence>
<dbReference type="Proteomes" id="UP000622797">
    <property type="component" value="Unassembled WGS sequence"/>
</dbReference>